<gene>
    <name evidence="2" type="ORF">CEW91_06110</name>
</gene>
<dbReference type="InterPro" id="IPR029063">
    <property type="entry name" value="SAM-dependent_MTases_sf"/>
</dbReference>
<dbReference type="Pfam" id="PF08241">
    <property type="entry name" value="Methyltransf_11"/>
    <property type="match status" value="1"/>
</dbReference>
<protein>
    <submittedName>
        <fullName evidence="2">Biotin synthase</fullName>
    </submittedName>
</protein>
<reference evidence="2 3" key="1">
    <citation type="submission" date="2017-06" db="EMBL/GenBank/DDBJ databases">
        <title>Complete genome sequence of Idiomarina piscisalsi strain 10PY1A isolated from soil of Soudi Arabia.</title>
        <authorList>
            <person name="Kim M.-C."/>
            <person name="Jung B.K."/>
            <person name="Budiyanto F."/>
            <person name="Nzila A."/>
            <person name="Shin J.-H."/>
        </authorList>
    </citation>
    <scope>NUCLEOTIDE SEQUENCE [LARGE SCALE GENOMIC DNA]</scope>
    <source>
        <strain evidence="2 3">10PY1A</strain>
    </source>
</reference>
<accession>A0ABM6LT29</accession>
<sequence>MKPLNFDKAVAQHFDRAATSYTQHDEIQRRAAHDLLACANPAISQHTGTLVDIGCGPAAETAALLSRCQQYIGIDISPAMLVQARRLYPNLNWSHGHWTELPLASGSTDWAFANLSLQWVDDLSCAFNEVYRILKPGGVATVNTLLPGTFSSLQESWARVDSRRHINQFPLLTDVVSAVKKHAWSSAGFHDYSYTQYFNNLRELLGSIKGVGASLVKRESSSGLMTRSKLQNLEKSYETCRQSQGLPLEWQVINIVLVK</sequence>
<evidence type="ECO:0000313" key="3">
    <source>
        <dbReference type="Proteomes" id="UP000197717"/>
    </source>
</evidence>
<evidence type="ECO:0000313" key="2">
    <source>
        <dbReference type="EMBL" id="ASG65743.1"/>
    </source>
</evidence>
<dbReference type="PANTHER" id="PTHR43861">
    <property type="entry name" value="TRANS-ACONITATE 2-METHYLTRANSFERASE-RELATED"/>
    <property type="match status" value="1"/>
</dbReference>
<dbReference type="Proteomes" id="UP000197717">
    <property type="component" value="Chromosome"/>
</dbReference>
<dbReference type="SUPFAM" id="SSF53335">
    <property type="entry name" value="S-adenosyl-L-methionine-dependent methyltransferases"/>
    <property type="match status" value="1"/>
</dbReference>
<dbReference type="Gene3D" id="3.40.50.150">
    <property type="entry name" value="Vaccinia Virus protein VP39"/>
    <property type="match status" value="1"/>
</dbReference>
<dbReference type="EMBL" id="CP022133">
    <property type="protein sequence ID" value="ASG65743.1"/>
    <property type="molecule type" value="Genomic_DNA"/>
</dbReference>
<feature type="domain" description="Methyltransferase type 11" evidence="1">
    <location>
        <begin position="51"/>
        <end position="140"/>
    </location>
</feature>
<dbReference type="RefSeq" id="WP_088768145.1">
    <property type="nucleotide sequence ID" value="NZ_CP022133.1"/>
</dbReference>
<proteinExistence type="predicted"/>
<organism evidence="2 3">
    <name type="scientific">Idiomarina piscisalsi</name>
    <dbReference type="NCBI Taxonomy" id="1096243"/>
    <lineage>
        <taxon>Bacteria</taxon>
        <taxon>Pseudomonadati</taxon>
        <taxon>Pseudomonadota</taxon>
        <taxon>Gammaproteobacteria</taxon>
        <taxon>Alteromonadales</taxon>
        <taxon>Idiomarinaceae</taxon>
        <taxon>Idiomarina</taxon>
    </lineage>
</organism>
<dbReference type="CDD" id="cd02440">
    <property type="entry name" value="AdoMet_MTases"/>
    <property type="match status" value="1"/>
</dbReference>
<dbReference type="PANTHER" id="PTHR43861:SF1">
    <property type="entry name" value="TRANS-ACONITATE 2-METHYLTRANSFERASE"/>
    <property type="match status" value="1"/>
</dbReference>
<dbReference type="InterPro" id="IPR013216">
    <property type="entry name" value="Methyltransf_11"/>
</dbReference>
<name>A0ABM6LT29_9GAMM</name>
<keyword evidence="3" id="KW-1185">Reference proteome</keyword>
<evidence type="ECO:0000259" key="1">
    <source>
        <dbReference type="Pfam" id="PF08241"/>
    </source>
</evidence>